<sequence length="112" mass="12498">MSASDNTVRDTLLTTPIVGEWTLTKILSNEAPSLVKLWEDGVKEKVEYGGGIYITAVFITIGVPTFYPARQPPTPLPVIRPIQEVFAFTLLIMKSNVSTTTLGDFIQRFIYF</sequence>
<evidence type="ECO:0000313" key="2">
    <source>
        <dbReference type="Proteomes" id="UP000054248"/>
    </source>
</evidence>
<reference evidence="1 2" key="1">
    <citation type="submission" date="2014-04" db="EMBL/GenBank/DDBJ databases">
        <authorList>
            <consortium name="DOE Joint Genome Institute"/>
            <person name="Kuo A."/>
            <person name="Girlanda M."/>
            <person name="Perotto S."/>
            <person name="Kohler A."/>
            <person name="Nagy L.G."/>
            <person name="Floudas D."/>
            <person name="Copeland A."/>
            <person name="Barry K.W."/>
            <person name="Cichocki N."/>
            <person name="Veneault-Fourrey C."/>
            <person name="LaButti K."/>
            <person name="Lindquist E.A."/>
            <person name="Lipzen A."/>
            <person name="Lundell T."/>
            <person name="Morin E."/>
            <person name="Murat C."/>
            <person name="Sun H."/>
            <person name="Tunlid A."/>
            <person name="Henrissat B."/>
            <person name="Grigoriev I.V."/>
            <person name="Hibbett D.S."/>
            <person name="Martin F."/>
            <person name="Nordberg H.P."/>
            <person name="Cantor M.N."/>
            <person name="Hua S.X."/>
        </authorList>
    </citation>
    <scope>NUCLEOTIDE SEQUENCE [LARGE SCALE GENOMIC DNA]</scope>
    <source>
        <strain evidence="1 2">MUT 4182</strain>
    </source>
</reference>
<dbReference type="EMBL" id="KN823303">
    <property type="protein sequence ID" value="KIO18222.1"/>
    <property type="molecule type" value="Genomic_DNA"/>
</dbReference>
<dbReference type="Proteomes" id="UP000054248">
    <property type="component" value="Unassembled WGS sequence"/>
</dbReference>
<name>A0A0C3L9R6_9AGAM</name>
<gene>
    <name evidence="1" type="ORF">M407DRAFT_32110</name>
</gene>
<dbReference type="AlphaFoldDB" id="A0A0C3L9R6"/>
<protein>
    <submittedName>
        <fullName evidence="1">Uncharacterized protein</fullName>
    </submittedName>
</protein>
<dbReference type="HOGENOM" id="CLU_2147722_0_0_1"/>
<organism evidence="1 2">
    <name type="scientific">Tulasnella calospora MUT 4182</name>
    <dbReference type="NCBI Taxonomy" id="1051891"/>
    <lineage>
        <taxon>Eukaryota</taxon>
        <taxon>Fungi</taxon>
        <taxon>Dikarya</taxon>
        <taxon>Basidiomycota</taxon>
        <taxon>Agaricomycotina</taxon>
        <taxon>Agaricomycetes</taxon>
        <taxon>Cantharellales</taxon>
        <taxon>Tulasnellaceae</taxon>
        <taxon>Tulasnella</taxon>
    </lineage>
</organism>
<keyword evidence="2" id="KW-1185">Reference proteome</keyword>
<evidence type="ECO:0000313" key="1">
    <source>
        <dbReference type="EMBL" id="KIO18222.1"/>
    </source>
</evidence>
<accession>A0A0C3L9R6</accession>
<proteinExistence type="predicted"/>
<reference evidence="2" key="2">
    <citation type="submission" date="2015-01" db="EMBL/GenBank/DDBJ databases">
        <title>Evolutionary Origins and Diversification of the Mycorrhizal Mutualists.</title>
        <authorList>
            <consortium name="DOE Joint Genome Institute"/>
            <consortium name="Mycorrhizal Genomics Consortium"/>
            <person name="Kohler A."/>
            <person name="Kuo A."/>
            <person name="Nagy L.G."/>
            <person name="Floudas D."/>
            <person name="Copeland A."/>
            <person name="Barry K.W."/>
            <person name="Cichocki N."/>
            <person name="Veneault-Fourrey C."/>
            <person name="LaButti K."/>
            <person name="Lindquist E.A."/>
            <person name="Lipzen A."/>
            <person name="Lundell T."/>
            <person name="Morin E."/>
            <person name="Murat C."/>
            <person name="Riley R."/>
            <person name="Ohm R."/>
            <person name="Sun H."/>
            <person name="Tunlid A."/>
            <person name="Henrissat B."/>
            <person name="Grigoriev I.V."/>
            <person name="Hibbett D.S."/>
            <person name="Martin F."/>
        </authorList>
    </citation>
    <scope>NUCLEOTIDE SEQUENCE [LARGE SCALE GENOMIC DNA]</scope>
    <source>
        <strain evidence="2">MUT 4182</strain>
    </source>
</reference>